<dbReference type="AlphaFoldDB" id="A0A1X1D1C1"/>
<evidence type="ECO:0000313" key="2">
    <source>
        <dbReference type="Proteomes" id="UP000193558"/>
    </source>
</evidence>
<sequence>MLNIFSTHLNQRVVKRVIDIFIKFKIKIRQAITLLDHYRMWGEYFSECTIITASKLDGREINGILDWNYDTKLVVSKSGMCRFVDNAFISRTYARSQQGYQE</sequence>
<evidence type="ECO:0000313" key="1">
    <source>
        <dbReference type="EMBL" id="ORM70404.1"/>
    </source>
</evidence>
<comment type="caution">
    <text evidence="1">The sequence shown here is derived from an EMBL/GenBank/DDBJ whole genome shotgun (WGS) entry which is preliminary data.</text>
</comment>
<accession>A0A1X1D1C1</accession>
<organism evidence="1 2">
    <name type="scientific">Pantoea rwandensis</name>
    <dbReference type="NCBI Taxonomy" id="1076550"/>
    <lineage>
        <taxon>Bacteria</taxon>
        <taxon>Pseudomonadati</taxon>
        <taxon>Pseudomonadota</taxon>
        <taxon>Gammaproteobacteria</taxon>
        <taxon>Enterobacterales</taxon>
        <taxon>Erwiniaceae</taxon>
        <taxon>Pantoea</taxon>
    </lineage>
</organism>
<dbReference type="EMBL" id="MLFR01000004">
    <property type="protein sequence ID" value="ORM70404.1"/>
    <property type="molecule type" value="Genomic_DNA"/>
</dbReference>
<proteinExistence type="predicted"/>
<gene>
    <name evidence="1" type="ORF">HA51_06375</name>
</gene>
<name>A0A1X1D1C1_9GAMM</name>
<dbReference type="Proteomes" id="UP000193558">
    <property type="component" value="Unassembled WGS sequence"/>
</dbReference>
<reference evidence="1 2" key="1">
    <citation type="journal article" date="2017" name="Antonie Van Leeuwenhoek">
        <title>Phylogenomic resolution of the bacterial genus Pantoea and its relationship with Erwinia and Tatumella.</title>
        <authorList>
            <person name="Palmer M."/>
            <person name="Steenkamp E.T."/>
            <person name="Coetzee M.P."/>
            <person name="Chan W.Y."/>
            <person name="van Zyl E."/>
            <person name="De Maayer P."/>
            <person name="Coutinho T.A."/>
            <person name="Blom J."/>
            <person name="Smits T.H."/>
            <person name="Duffy B."/>
            <person name="Venter S.N."/>
        </authorList>
    </citation>
    <scope>NUCLEOTIDE SEQUENCE [LARGE SCALE GENOMIC DNA]</scope>
    <source>
        <strain evidence="1 2">LMG 26275</strain>
    </source>
</reference>
<protein>
    <submittedName>
        <fullName evidence="1">Uncharacterized protein</fullName>
    </submittedName>
</protein>